<dbReference type="EMBL" id="OMOD01000148">
    <property type="protein sequence ID" value="SPF44376.1"/>
    <property type="molecule type" value="Genomic_DNA"/>
</dbReference>
<evidence type="ECO:0000313" key="4">
    <source>
        <dbReference type="Proteomes" id="UP000238701"/>
    </source>
</evidence>
<keyword evidence="1" id="KW-0175">Coiled coil</keyword>
<accession>A0A2U3KXG9</accession>
<organism evidence="3 4">
    <name type="scientific">Candidatus Sulfotelmatobacter kueseliae</name>
    <dbReference type="NCBI Taxonomy" id="2042962"/>
    <lineage>
        <taxon>Bacteria</taxon>
        <taxon>Pseudomonadati</taxon>
        <taxon>Acidobacteriota</taxon>
        <taxon>Terriglobia</taxon>
        <taxon>Terriglobales</taxon>
        <taxon>Candidatus Korobacteraceae</taxon>
        <taxon>Candidatus Sulfotelmatobacter</taxon>
    </lineage>
</organism>
<protein>
    <recommendedName>
        <fullName evidence="5">DUF2339 domain-containing protein</fullName>
    </recommendedName>
</protein>
<feature type="transmembrane region" description="Helical" evidence="2">
    <location>
        <begin position="288"/>
        <end position="308"/>
    </location>
</feature>
<feature type="transmembrane region" description="Helical" evidence="2">
    <location>
        <begin position="176"/>
        <end position="194"/>
    </location>
</feature>
<feature type="transmembrane region" description="Helical" evidence="2">
    <location>
        <begin position="96"/>
        <end position="115"/>
    </location>
</feature>
<feature type="transmembrane region" description="Helical" evidence="2">
    <location>
        <begin position="314"/>
        <end position="335"/>
    </location>
</feature>
<proteinExistence type="predicted"/>
<feature type="transmembrane region" description="Helical" evidence="2">
    <location>
        <begin position="347"/>
        <end position="364"/>
    </location>
</feature>
<dbReference type="Proteomes" id="UP000238701">
    <property type="component" value="Unassembled WGS sequence"/>
</dbReference>
<feature type="transmembrane region" description="Helical" evidence="2">
    <location>
        <begin position="257"/>
        <end position="276"/>
    </location>
</feature>
<feature type="transmembrane region" description="Helical" evidence="2">
    <location>
        <begin position="495"/>
        <end position="513"/>
    </location>
</feature>
<feature type="transmembrane region" description="Helical" evidence="2">
    <location>
        <begin position="543"/>
        <end position="562"/>
    </location>
</feature>
<feature type="transmembrane region" description="Helical" evidence="2">
    <location>
        <begin position="146"/>
        <end position="169"/>
    </location>
</feature>
<dbReference type="OrthoDB" id="120863at2"/>
<feature type="coiled-coil region" evidence="1">
    <location>
        <begin position="5"/>
        <end position="32"/>
    </location>
</feature>
<evidence type="ECO:0000313" key="3">
    <source>
        <dbReference type="EMBL" id="SPF44376.1"/>
    </source>
</evidence>
<feature type="transmembrane region" description="Helical" evidence="2">
    <location>
        <begin position="426"/>
        <end position="445"/>
    </location>
</feature>
<gene>
    <name evidence="3" type="ORF">SBA1_530034</name>
</gene>
<feature type="transmembrane region" description="Helical" evidence="2">
    <location>
        <begin position="399"/>
        <end position="420"/>
    </location>
</feature>
<evidence type="ECO:0000256" key="2">
    <source>
        <dbReference type="SAM" id="Phobius"/>
    </source>
</evidence>
<evidence type="ECO:0000256" key="1">
    <source>
        <dbReference type="SAM" id="Coils"/>
    </source>
</evidence>
<keyword evidence="2" id="KW-1133">Transmembrane helix</keyword>
<feature type="transmembrane region" description="Helical" evidence="2">
    <location>
        <begin position="457"/>
        <end position="483"/>
    </location>
</feature>
<feature type="transmembrane region" description="Helical" evidence="2">
    <location>
        <begin position="520"/>
        <end position="537"/>
    </location>
</feature>
<feature type="transmembrane region" description="Helical" evidence="2">
    <location>
        <begin position="227"/>
        <end position="245"/>
    </location>
</feature>
<sequence>MGQVADGTASTVEQLNERVQELERRVSELEGLASSSTYPRLTGTEIQEPRVRAPKRALSLLDASGGAVPILGKAVLGIAGAYLLRAIAETGTIPKLPVLLVAIVYAALWMVWAARMHVTSRFASATYALTSALILSPLLWESTVRFQVLSPAFAAGVLVAFVVLALALAWQQNMQAIPWVAVLAAVGTCLALIIGTHELVPLTAALLAVALATELAVCLGHRLTLRALSALAADFAVWLTVFVLTSSEGVPEAYHSVSPATITGLCLSLLAIYGGSIGVRSFGLRQRITFVEIGQGVIAFVLAAYGSMRATRGSAAAALGVLFLALAVACYWGALSRFTEEAYTRNRRVSATWAAALLLTGSFLLFPANFQVPILCLMAAAAAFVYTRTRKLSLGLHASFYLVAAAAVSALPAYAASALAGSVPRAPGWTVWIVVISAVVCYAAGSRGGKDEGKRQLLWMVPAALVGFAGAALAVAALVWLFASRVQSNASRLSVVRTIVNCALALALGFFGSRWKRVELGWVAYAAVVFGTLKLLFEDLRFGNAASLVVSLLFYGLILILLPRLMRRGQAGS</sequence>
<dbReference type="AlphaFoldDB" id="A0A2U3KXG9"/>
<keyword evidence="2" id="KW-0472">Membrane</keyword>
<evidence type="ECO:0008006" key="5">
    <source>
        <dbReference type="Google" id="ProtNLM"/>
    </source>
</evidence>
<keyword evidence="2" id="KW-0812">Transmembrane</keyword>
<feature type="transmembrane region" description="Helical" evidence="2">
    <location>
        <begin position="370"/>
        <end position="387"/>
    </location>
</feature>
<reference evidence="4" key="1">
    <citation type="submission" date="2018-02" db="EMBL/GenBank/DDBJ databases">
        <authorList>
            <person name="Hausmann B."/>
        </authorList>
    </citation>
    <scope>NUCLEOTIDE SEQUENCE [LARGE SCALE GENOMIC DNA]</scope>
    <source>
        <strain evidence="4">Peat soil MAG SbA1</strain>
    </source>
</reference>
<feature type="transmembrane region" description="Helical" evidence="2">
    <location>
        <begin position="200"/>
        <end position="220"/>
    </location>
</feature>
<name>A0A2U3KXG9_9BACT</name>
<feature type="transmembrane region" description="Helical" evidence="2">
    <location>
        <begin position="60"/>
        <end position="84"/>
    </location>
</feature>